<keyword evidence="1" id="KW-0393">Immunoglobulin domain</keyword>
<dbReference type="InterPro" id="IPR003599">
    <property type="entry name" value="Ig_sub"/>
</dbReference>
<dbReference type="InterPro" id="IPR003598">
    <property type="entry name" value="Ig_sub2"/>
</dbReference>
<dbReference type="PANTHER" id="PTHR14334:SF1">
    <property type="entry name" value="B-CELL ANTIGEN RECEPTOR COMPLEX-ASSOCIATED PROTEIN ALPHA CHAIN"/>
    <property type="match status" value="1"/>
</dbReference>
<dbReference type="Pfam" id="PF13927">
    <property type="entry name" value="Ig_3"/>
    <property type="match status" value="1"/>
</dbReference>
<dbReference type="SUPFAM" id="SSF48726">
    <property type="entry name" value="Immunoglobulin"/>
    <property type="match status" value="1"/>
</dbReference>
<keyword evidence="2" id="KW-0812">Transmembrane</keyword>
<dbReference type="SMART" id="SM00408">
    <property type="entry name" value="IGc2"/>
    <property type="match status" value="1"/>
</dbReference>
<keyword evidence="2" id="KW-1133">Transmembrane helix</keyword>
<dbReference type="PANTHER" id="PTHR14334">
    <property type="entry name" value="B-CELL ANTIGEN RECEPTOR COMPLEX-ASSOCIATED PROTEIN"/>
    <property type="match status" value="1"/>
</dbReference>
<evidence type="ECO:0000256" key="2">
    <source>
        <dbReference type="SAM" id="Phobius"/>
    </source>
</evidence>
<evidence type="ECO:0000313" key="6">
    <source>
        <dbReference type="Proteomes" id="UP000826234"/>
    </source>
</evidence>
<feature type="chain" id="PRO_5046103181" description="Ig-like domain-containing protein" evidence="3">
    <location>
        <begin position="24"/>
        <end position="247"/>
    </location>
</feature>
<feature type="transmembrane region" description="Helical" evidence="2">
    <location>
        <begin position="185"/>
        <end position="206"/>
    </location>
</feature>
<feature type="domain" description="Ig-like" evidence="4">
    <location>
        <begin position="58"/>
        <end position="151"/>
    </location>
</feature>
<dbReference type="InterPro" id="IPR036179">
    <property type="entry name" value="Ig-like_dom_sf"/>
</dbReference>
<dbReference type="SMART" id="SM00409">
    <property type="entry name" value="IG"/>
    <property type="match status" value="1"/>
</dbReference>
<keyword evidence="2" id="KW-0472">Membrane</keyword>
<comment type="caution">
    <text evidence="5">The sequence shown here is derived from an EMBL/GenBank/DDBJ whole genome shotgun (WGS) entry which is preliminary data.</text>
</comment>
<evidence type="ECO:0000313" key="5">
    <source>
        <dbReference type="EMBL" id="KAH0631677.1"/>
    </source>
</evidence>
<evidence type="ECO:0000259" key="4">
    <source>
        <dbReference type="PROSITE" id="PS50835"/>
    </source>
</evidence>
<dbReference type="PROSITE" id="PS50835">
    <property type="entry name" value="IG_LIKE"/>
    <property type="match status" value="1"/>
</dbReference>
<keyword evidence="3" id="KW-0732">Signal</keyword>
<dbReference type="EMBL" id="JAIPUX010000035">
    <property type="protein sequence ID" value="KAH0631677.1"/>
    <property type="molecule type" value="Genomic_DNA"/>
</dbReference>
<sequence>MEGGLCQLGSLLLLSLFAGCICGHQTTERVSSAESVTPAEVPLSTKLAREKPVSSVQPKAQGLSQILVYVEPVPTSRIILEGYPTSLECKFSPPEANVTWKRSCSPKCSDTFDITEDGNRSISVDRGRGSSVLSFHPAQRNDTGMYYCFVEARQGYGQSCGTYLWIRRMRSVSFLNMSESAKNKIITAEGFLLLICAMGPGLFLLFRGLNLDECSMYEDISRGLQATYQDIGNVKVIDLQLEKPEKP</sequence>
<protein>
    <recommendedName>
        <fullName evidence="4">Ig-like domain-containing protein</fullName>
    </recommendedName>
</protein>
<reference evidence="5 6" key="1">
    <citation type="journal article" date="2022" name="Gigascience">
        <title>A chromosome-level genome assembly and annotation of the desert horned lizard, Phrynosoma platyrhinos, provides insight into chromosomal rearrangements among reptiles.</title>
        <authorList>
            <person name="Koochekian N."/>
            <person name="Ascanio A."/>
            <person name="Farleigh K."/>
            <person name="Card D.C."/>
            <person name="Schield D.R."/>
            <person name="Castoe T.A."/>
            <person name="Jezkova T."/>
        </authorList>
    </citation>
    <scope>NUCLEOTIDE SEQUENCE [LARGE SCALE GENOMIC DNA]</scope>
    <source>
        <strain evidence="5">NK-2021</strain>
    </source>
</reference>
<proteinExistence type="predicted"/>
<evidence type="ECO:0000256" key="3">
    <source>
        <dbReference type="SAM" id="SignalP"/>
    </source>
</evidence>
<dbReference type="Proteomes" id="UP000826234">
    <property type="component" value="Unassembled WGS sequence"/>
</dbReference>
<organism evidence="5 6">
    <name type="scientific">Phrynosoma platyrhinos</name>
    <name type="common">Desert horned lizard</name>
    <dbReference type="NCBI Taxonomy" id="52577"/>
    <lineage>
        <taxon>Eukaryota</taxon>
        <taxon>Metazoa</taxon>
        <taxon>Chordata</taxon>
        <taxon>Craniata</taxon>
        <taxon>Vertebrata</taxon>
        <taxon>Euteleostomi</taxon>
        <taxon>Lepidosauria</taxon>
        <taxon>Squamata</taxon>
        <taxon>Bifurcata</taxon>
        <taxon>Unidentata</taxon>
        <taxon>Episquamata</taxon>
        <taxon>Toxicofera</taxon>
        <taxon>Iguania</taxon>
        <taxon>Phrynosomatidae</taxon>
        <taxon>Phrynosomatinae</taxon>
        <taxon>Phrynosoma</taxon>
    </lineage>
</organism>
<name>A0ABQ7TPD8_PHRPL</name>
<dbReference type="Gene3D" id="2.60.40.10">
    <property type="entry name" value="Immunoglobulins"/>
    <property type="match status" value="1"/>
</dbReference>
<gene>
    <name evidence="5" type="ORF">JD844_006127</name>
</gene>
<dbReference type="CDD" id="cd00096">
    <property type="entry name" value="Ig"/>
    <property type="match status" value="1"/>
</dbReference>
<dbReference type="InterPro" id="IPR007110">
    <property type="entry name" value="Ig-like_dom"/>
</dbReference>
<evidence type="ECO:0000256" key="1">
    <source>
        <dbReference type="ARBA" id="ARBA00023319"/>
    </source>
</evidence>
<feature type="signal peptide" evidence="3">
    <location>
        <begin position="1"/>
        <end position="23"/>
    </location>
</feature>
<dbReference type="InterPro" id="IPR013783">
    <property type="entry name" value="Ig-like_fold"/>
</dbReference>
<accession>A0ABQ7TPD8</accession>
<keyword evidence="6" id="KW-1185">Reference proteome</keyword>